<protein>
    <submittedName>
        <fullName evidence="1">Uncharacterized protein</fullName>
    </submittedName>
</protein>
<comment type="caution">
    <text evidence="1">The sequence shown here is derived from an EMBL/GenBank/DDBJ whole genome shotgun (WGS) entry which is preliminary data.</text>
</comment>
<proteinExistence type="predicted"/>
<dbReference type="AlphaFoldDB" id="A0A645JH91"/>
<accession>A0A645JH91</accession>
<organism evidence="1">
    <name type="scientific">bioreactor metagenome</name>
    <dbReference type="NCBI Taxonomy" id="1076179"/>
    <lineage>
        <taxon>unclassified sequences</taxon>
        <taxon>metagenomes</taxon>
        <taxon>ecological metagenomes</taxon>
    </lineage>
</organism>
<gene>
    <name evidence="1" type="ORF">SDC9_209805</name>
</gene>
<reference evidence="1" key="1">
    <citation type="submission" date="2019-08" db="EMBL/GenBank/DDBJ databases">
        <authorList>
            <person name="Kucharzyk K."/>
            <person name="Murdoch R.W."/>
            <person name="Higgins S."/>
            <person name="Loffler F."/>
        </authorList>
    </citation>
    <scope>NUCLEOTIDE SEQUENCE</scope>
</reference>
<name>A0A645JH91_9ZZZZ</name>
<sequence length="113" mass="12747">MRKAGHQPLIRLLCLLLLYQPGLAADGNVVDAIADLPRHIAFACQHAAVEVAVFYILQCLLDDAKLPPDTQQCAGKVADDQQCQHQRQKQRMVDGHRYASLLKRYPTPRTVWM</sequence>
<dbReference type="EMBL" id="VSSQ01139539">
    <property type="protein sequence ID" value="MPN62059.1"/>
    <property type="molecule type" value="Genomic_DNA"/>
</dbReference>
<evidence type="ECO:0000313" key="1">
    <source>
        <dbReference type="EMBL" id="MPN62059.1"/>
    </source>
</evidence>